<comment type="similarity">
    <text evidence="1">Belongs to the class-II pyridine nucleotide-disulfide oxidoreductase family.</text>
</comment>
<evidence type="ECO:0000313" key="6">
    <source>
        <dbReference type="EMBL" id="ROV89513.1"/>
    </source>
</evidence>
<keyword evidence="2" id="KW-0285">Flavoprotein</keyword>
<sequence>MLLSKISSLLGLLALAEAVITPDSPTPRAIDETSYDAIIVGGGPSGLSALSGLARVRRNVLLIDSGEYRNNATRHMHDVIGMDGRWLASHISPMSFTKIEAQDSNETAFTVQATLPSGEEKTLSARKIVLATGLKDDIPDTPGLQEDWGKGIYWCPWCDGHEHEFQSLGLLASLDEVPGLVREVSTLNFDVMAFVNGTDTPETRSAADASFPSWEDYLQLAQVTVYNQTISSITRLKDGADPAADPSLPSVPEYDLFRVDLADGTSVRRAAFFVSFPDEQRSSVGADLGVTLYNGRLFADQSKGFLTNVPGVYAVGDANSNNITNVPSAIFTGKRAAVYLHVQLAREDVAAELAAYNSSELAARDTWELEPRAVWERMNGQPGDLLHAGEFEQ</sequence>
<dbReference type="Gene3D" id="3.50.50.60">
    <property type="entry name" value="FAD/NAD(P)-binding domain"/>
    <property type="match status" value="2"/>
</dbReference>
<comment type="caution">
    <text evidence="6">The sequence shown here is derived from an EMBL/GenBank/DDBJ whole genome shotgun (WGS) entry which is preliminary data.</text>
</comment>
<gene>
    <name evidence="6" type="ORF">VSDG_08498</name>
</gene>
<dbReference type="AlphaFoldDB" id="A0A423VEU5"/>
<keyword evidence="4" id="KW-0732">Signal</keyword>
<dbReference type="InterPro" id="IPR036188">
    <property type="entry name" value="FAD/NAD-bd_sf"/>
</dbReference>
<evidence type="ECO:0000313" key="7">
    <source>
        <dbReference type="Proteomes" id="UP000284375"/>
    </source>
</evidence>
<evidence type="ECO:0000256" key="2">
    <source>
        <dbReference type="ARBA" id="ARBA00022630"/>
    </source>
</evidence>
<feature type="domain" description="FAD/NAD(P)-binding" evidence="5">
    <location>
        <begin position="35"/>
        <end position="154"/>
    </location>
</feature>
<dbReference type="InterPro" id="IPR050097">
    <property type="entry name" value="Ferredoxin-NADP_redctase_2"/>
</dbReference>
<dbReference type="SUPFAM" id="SSF51905">
    <property type="entry name" value="FAD/NAD(P)-binding domain"/>
    <property type="match status" value="1"/>
</dbReference>
<evidence type="ECO:0000256" key="3">
    <source>
        <dbReference type="ARBA" id="ARBA00023002"/>
    </source>
</evidence>
<dbReference type="Pfam" id="PF07992">
    <property type="entry name" value="Pyr_redox_2"/>
    <property type="match status" value="1"/>
</dbReference>
<dbReference type="PRINTS" id="PR00469">
    <property type="entry name" value="PNDRDTASEII"/>
</dbReference>
<feature type="signal peptide" evidence="4">
    <location>
        <begin position="1"/>
        <end position="18"/>
    </location>
</feature>
<dbReference type="EMBL" id="LJZO01000057">
    <property type="protein sequence ID" value="ROV89513.1"/>
    <property type="molecule type" value="Genomic_DNA"/>
</dbReference>
<dbReference type="STRING" id="252740.A0A423VEU5"/>
<dbReference type="GO" id="GO:0097237">
    <property type="term" value="P:cellular response to toxic substance"/>
    <property type="evidence" value="ECO:0007669"/>
    <property type="project" value="UniProtKB-ARBA"/>
</dbReference>
<protein>
    <recommendedName>
        <fullName evidence="5">FAD/NAD(P)-binding domain-containing protein</fullName>
    </recommendedName>
</protein>
<keyword evidence="7" id="KW-1185">Reference proteome</keyword>
<feature type="chain" id="PRO_5019437124" description="FAD/NAD(P)-binding domain-containing protein" evidence="4">
    <location>
        <begin position="19"/>
        <end position="393"/>
    </location>
</feature>
<name>A0A423VEU5_CYTCH</name>
<dbReference type="PANTHER" id="PTHR48105">
    <property type="entry name" value="THIOREDOXIN REDUCTASE 1-RELATED-RELATED"/>
    <property type="match status" value="1"/>
</dbReference>
<dbReference type="InterPro" id="IPR023753">
    <property type="entry name" value="FAD/NAD-binding_dom"/>
</dbReference>
<dbReference type="Proteomes" id="UP000284375">
    <property type="component" value="Unassembled WGS sequence"/>
</dbReference>
<keyword evidence="3" id="KW-0560">Oxidoreductase</keyword>
<dbReference type="PRINTS" id="PR00368">
    <property type="entry name" value="FADPNR"/>
</dbReference>
<organism evidence="6 7">
    <name type="scientific">Cytospora chrysosperma</name>
    <name type="common">Cytospora canker fungus</name>
    <name type="synonym">Sphaeria chrysosperma</name>
    <dbReference type="NCBI Taxonomy" id="252740"/>
    <lineage>
        <taxon>Eukaryota</taxon>
        <taxon>Fungi</taxon>
        <taxon>Dikarya</taxon>
        <taxon>Ascomycota</taxon>
        <taxon>Pezizomycotina</taxon>
        <taxon>Sordariomycetes</taxon>
        <taxon>Sordariomycetidae</taxon>
        <taxon>Diaporthales</taxon>
        <taxon>Cytosporaceae</taxon>
        <taxon>Cytospora</taxon>
    </lineage>
</organism>
<evidence type="ECO:0000256" key="1">
    <source>
        <dbReference type="ARBA" id="ARBA00009333"/>
    </source>
</evidence>
<accession>A0A423VEU5</accession>
<evidence type="ECO:0000259" key="5">
    <source>
        <dbReference type="Pfam" id="PF07992"/>
    </source>
</evidence>
<dbReference type="GO" id="GO:0016491">
    <property type="term" value="F:oxidoreductase activity"/>
    <property type="evidence" value="ECO:0007669"/>
    <property type="project" value="UniProtKB-KW"/>
</dbReference>
<proteinExistence type="inferred from homology"/>
<dbReference type="OrthoDB" id="4570620at2759"/>
<reference evidence="6 7" key="1">
    <citation type="submission" date="2015-09" db="EMBL/GenBank/DDBJ databases">
        <title>Host preference determinants of Valsa canker pathogens revealed by comparative genomics.</title>
        <authorList>
            <person name="Yin Z."/>
            <person name="Huang L."/>
        </authorList>
    </citation>
    <scope>NUCLEOTIDE SEQUENCE [LARGE SCALE GENOMIC DNA]</scope>
    <source>
        <strain evidence="6 7">YSFL</strain>
    </source>
</reference>
<evidence type="ECO:0000256" key="4">
    <source>
        <dbReference type="SAM" id="SignalP"/>
    </source>
</evidence>